<sequence length="292" mass="31155">MFESFNALVNEPMSAHTTLKLGGPADYMVFPRDGEEIAAMFREAAENSVPVTVIGHGSNLLVLDGGIRGLVICIGKNMRKITREGNILKAQAGAMLGSVALEAAEAGLTGLEFASGIPGTVGGGVTMNAGAYDGEMAQVVTEVRGIRPDGTAVCLSREEMDFSYRHSVVQEKDFIVTEVTFELQPGDPAAIRARMSELNAKRSEKQPLDLPSAGSTFKRPEGYYAAALIDQCGLKGYSIGGARVSEKHAGFLVNTGTSSRDFLNLMKKVQAIVEERAGVRLEPEIRIVGTEE</sequence>
<reference evidence="1" key="1">
    <citation type="submission" date="2017-04" db="EMBL/GenBank/DDBJ databases">
        <authorList>
            <person name="Varghese N."/>
            <person name="Submissions S."/>
        </authorList>
    </citation>
    <scope>NUCLEOTIDE SEQUENCE</scope>
    <source>
        <strain evidence="1">WTE2008</strain>
    </source>
</reference>
<evidence type="ECO:0000313" key="2">
    <source>
        <dbReference type="Proteomes" id="UP000192328"/>
    </source>
</evidence>
<proteinExistence type="predicted"/>
<dbReference type="Proteomes" id="UP000192328">
    <property type="component" value="Unassembled WGS sequence"/>
</dbReference>
<gene>
    <name evidence="1" type="ORF">SAMN06297397_2542</name>
</gene>
<keyword evidence="2" id="KW-1185">Reference proteome</keyword>
<comment type="caution">
    <text evidence="1">The sequence shown here is derived from an EMBL/GenBank/DDBJ whole genome shotgun (WGS) entry which is preliminary data.</text>
</comment>
<name>A0AC61PNU4_9FIRM</name>
<organism evidence="1 2">
    <name type="scientific">Aristaeella lactis</name>
    <dbReference type="NCBI Taxonomy" id="3046383"/>
    <lineage>
        <taxon>Bacteria</taxon>
        <taxon>Bacillati</taxon>
        <taxon>Bacillota</taxon>
        <taxon>Clostridia</taxon>
        <taxon>Eubacteriales</taxon>
        <taxon>Aristaeellaceae</taxon>
        <taxon>Aristaeella</taxon>
    </lineage>
</organism>
<accession>A0AC61PNU4</accession>
<dbReference type="EMBL" id="FWXZ01000006">
    <property type="protein sequence ID" value="SMC79595.1"/>
    <property type="molecule type" value="Genomic_DNA"/>
</dbReference>
<evidence type="ECO:0000313" key="1">
    <source>
        <dbReference type="EMBL" id="SMC79595.1"/>
    </source>
</evidence>
<protein>
    <submittedName>
        <fullName evidence="1">UDP-N-acetylmuramate dehydrogenase</fullName>
    </submittedName>
</protein>